<dbReference type="AlphaFoldDB" id="A0A8J7UU83"/>
<gene>
    <name evidence="3" type="ORF">NATSA_00875</name>
</gene>
<dbReference type="Proteomes" id="UP000673975">
    <property type="component" value="Unassembled WGS sequence"/>
</dbReference>
<dbReference type="Gene3D" id="3.20.20.80">
    <property type="entry name" value="Glycosidases"/>
    <property type="match status" value="1"/>
</dbReference>
<comment type="similarity">
    <text evidence="1">Belongs to the glycosyl hydrolase 13 family.</text>
</comment>
<sequence length="960" mass="109057">MLLTFSFVQNVTAQITTEPSFPSADRPVTITFDASDTNLEGYSGSLYAHTGLIVTEQDKNSGAWQYVIGNWGQNNVQPELDMIGQDLWELHIEDIYSFYDAPDTESIYQLAFVFRSSDGNSQTGDLFVDIYSELVVVRFDKPSLPQFGSLILSDDELLEVEMSANSLEYEIISIELLLNDDVVAVSDSAFLAYDIDIDATGRALITAVAEDSQGNKAENSFHTTVSPPVTEAPVPDGMELGINYHDQDDRATFVLWAPEKEFVYLIGDFNDWEPESDYFMARETARSDSVLYWITVDGLEPGVEYGFQYLIDGEIRMGDPFSHKVLSPWNDQYISGSVYPNLKEYPHGKTNHMVSVMQTGQEPYDWQSVDYQRPDQSELVIYELVIRDFLEDGTYRSLADTLDYLKRLGVNAIELMPVSNFDGNDSWGYNPNFHLALDKAYGPADEFRRLVDEAHKRDMAVILDVVYNHATGQSPLIRLYGESRERNPLIGPGHAFNVFNHLNHDHPFIKYWMDRANRYWMEEFNVDGYRFDLTKGFATNVQDGALLQGPNPERIVNLKRMADELWSFDPEAYIILEHFADNAEEKELAEYRLDDGMPGMMLWGNHNYNYSEASMGWHGGSRSNFSGVYHKNRGWDVPNLIGYMESHDEQWLMFKNLNYGNSMDGYDITELETALDRQKLAGAFFLTIPGPKMIWQFGELGYGGGPDECLKPGDGTDGECRPDDPGRTARKPIRWDYYDDPDRNALYQTWQWLLKLRHENPVFHDTATDVAMYGMNTASKTITLQYETMDVSITGNFGVIERDVFPRFTHEGTWYDYFSGDEIEVSSDMVGDSYSMSLPPGVFRIFTSEPVETPPAGLTPTSAAIDQDPSDLPERFTLDQNYPNPFNPATNIAFELPEAVQVKLHVYNIIGQRVSTLVNEFREAGSYTVVFDASQLGSGTYLIKMDAGGHRFTRKMMLIK</sequence>
<dbReference type="Gene3D" id="2.60.40.10">
    <property type="entry name" value="Immunoglobulins"/>
    <property type="match status" value="1"/>
</dbReference>
<dbReference type="InterPro" id="IPR004193">
    <property type="entry name" value="Glyco_hydro_13_N"/>
</dbReference>
<dbReference type="InterPro" id="IPR014756">
    <property type="entry name" value="Ig_E-set"/>
</dbReference>
<dbReference type="GO" id="GO:0004553">
    <property type="term" value="F:hydrolase activity, hydrolyzing O-glycosyl compounds"/>
    <property type="evidence" value="ECO:0007669"/>
    <property type="project" value="InterPro"/>
</dbReference>
<reference evidence="3" key="1">
    <citation type="submission" date="2021-02" db="EMBL/GenBank/DDBJ databases">
        <title>Natronogracilivirga saccharolytica gen. nov. sp. nov. a new anaerobic, haloalkiliphilic carbohydrate-fermenting bacterium from soda lake and proposing of Cyclonatronumiaceae fam. nov. in the phylum Balneolaeota.</title>
        <authorList>
            <person name="Zhilina T.N."/>
            <person name="Sorokin D.Y."/>
            <person name="Zavarzina D.G."/>
            <person name="Toshchakov S.V."/>
            <person name="Kublanov I.V."/>
        </authorList>
    </citation>
    <scope>NUCLEOTIDE SEQUENCE</scope>
    <source>
        <strain evidence="3">Z-1702</strain>
    </source>
</reference>
<evidence type="ECO:0000313" key="3">
    <source>
        <dbReference type="EMBL" id="MBP3191206.1"/>
    </source>
</evidence>
<dbReference type="Pfam" id="PF18962">
    <property type="entry name" value="Por_Secre_tail"/>
    <property type="match status" value="1"/>
</dbReference>
<dbReference type="SUPFAM" id="SSF51445">
    <property type="entry name" value="(Trans)glycosidases"/>
    <property type="match status" value="1"/>
</dbReference>
<dbReference type="Gene3D" id="2.60.40.4070">
    <property type="match status" value="1"/>
</dbReference>
<evidence type="ECO:0000256" key="1">
    <source>
        <dbReference type="ARBA" id="ARBA00008061"/>
    </source>
</evidence>
<dbReference type="InterPro" id="IPR026444">
    <property type="entry name" value="Secre_tail"/>
</dbReference>
<dbReference type="InterPro" id="IPR006047">
    <property type="entry name" value="GH13_cat_dom"/>
</dbReference>
<accession>A0A8J7UU83</accession>
<dbReference type="PANTHER" id="PTHR43002">
    <property type="entry name" value="GLYCOGEN DEBRANCHING ENZYME"/>
    <property type="match status" value="1"/>
</dbReference>
<evidence type="ECO:0000313" key="4">
    <source>
        <dbReference type="Proteomes" id="UP000673975"/>
    </source>
</evidence>
<dbReference type="EMBL" id="JAFIDN010000001">
    <property type="protein sequence ID" value="MBP3191206.1"/>
    <property type="molecule type" value="Genomic_DNA"/>
</dbReference>
<dbReference type="InterPro" id="IPR013783">
    <property type="entry name" value="Ig-like_fold"/>
</dbReference>
<dbReference type="NCBIfam" id="TIGR04183">
    <property type="entry name" value="Por_Secre_tail"/>
    <property type="match status" value="1"/>
</dbReference>
<organism evidence="3 4">
    <name type="scientific">Natronogracilivirga saccharolytica</name>
    <dbReference type="NCBI Taxonomy" id="2812953"/>
    <lineage>
        <taxon>Bacteria</taxon>
        <taxon>Pseudomonadati</taxon>
        <taxon>Balneolota</taxon>
        <taxon>Balneolia</taxon>
        <taxon>Balneolales</taxon>
        <taxon>Cyclonatronaceae</taxon>
        <taxon>Natronogracilivirga</taxon>
    </lineage>
</organism>
<protein>
    <submittedName>
        <fullName evidence="3">T9SS type A sorting domain-containing protein</fullName>
    </submittedName>
</protein>
<dbReference type="GO" id="GO:0005975">
    <property type="term" value="P:carbohydrate metabolic process"/>
    <property type="evidence" value="ECO:0007669"/>
    <property type="project" value="InterPro"/>
</dbReference>
<proteinExistence type="inferred from homology"/>
<name>A0A8J7UU83_9BACT</name>
<dbReference type="InterPro" id="IPR017853">
    <property type="entry name" value="GH"/>
</dbReference>
<dbReference type="Pfam" id="PF02922">
    <property type="entry name" value="CBM_48"/>
    <property type="match status" value="1"/>
</dbReference>
<evidence type="ECO:0000259" key="2">
    <source>
        <dbReference type="SMART" id="SM00642"/>
    </source>
</evidence>
<feature type="domain" description="Glycosyl hydrolase family 13 catalytic" evidence="2">
    <location>
        <begin position="383"/>
        <end position="757"/>
    </location>
</feature>
<dbReference type="SUPFAM" id="SSF81296">
    <property type="entry name" value="E set domains"/>
    <property type="match status" value="1"/>
</dbReference>
<dbReference type="CDD" id="cd11350">
    <property type="entry name" value="AmyAc_4"/>
    <property type="match status" value="1"/>
</dbReference>
<dbReference type="Pfam" id="PF00128">
    <property type="entry name" value="Alpha-amylase"/>
    <property type="match status" value="1"/>
</dbReference>
<keyword evidence="4" id="KW-1185">Reference proteome</keyword>
<dbReference type="SMART" id="SM00642">
    <property type="entry name" value="Aamy"/>
    <property type="match status" value="1"/>
</dbReference>
<dbReference type="RefSeq" id="WP_210509480.1">
    <property type="nucleotide sequence ID" value="NZ_JAFIDN010000001.1"/>
</dbReference>
<comment type="caution">
    <text evidence="3">The sequence shown here is derived from an EMBL/GenBank/DDBJ whole genome shotgun (WGS) entry which is preliminary data.</text>
</comment>